<gene>
    <name evidence="2" type="ORF">QJS10_CPA16g01066</name>
</gene>
<proteinExistence type="predicted"/>
<feature type="compositionally biased region" description="Basic and acidic residues" evidence="1">
    <location>
        <begin position="445"/>
        <end position="457"/>
    </location>
</feature>
<name>A0AAV9D1T6_ACOCL</name>
<dbReference type="AlphaFoldDB" id="A0AAV9D1T6"/>
<accession>A0AAV9D1T6</accession>
<dbReference type="EMBL" id="JAUJYO010000016">
    <property type="protein sequence ID" value="KAK1294739.1"/>
    <property type="molecule type" value="Genomic_DNA"/>
</dbReference>
<reference evidence="2" key="2">
    <citation type="submission" date="2023-06" db="EMBL/GenBank/DDBJ databases">
        <authorList>
            <person name="Ma L."/>
            <person name="Liu K.-W."/>
            <person name="Li Z."/>
            <person name="Hsiao Y.-Y."/>
            <person name="Qi Y."/>
            <person name="Fu T."/>
            <person name="Tang G."/>
            <person name="Zhang D."/>
            <person name="Sun W.-H."/>
            <person name="Liu D.-K."/>
            <person name="Li Y."/>
            <person name="Chen G.-Z."/>
            <person name="Liu X.-D."/>
            <person name="Liao X.-Y."/>
            <person name="Jiang Y.-T."/>
            <person name="Yu X."/>
            <person name="Hao Y."/>
            <person name="Huang J."/>
            <person name="Zhao X.-W."/>
            <person name="Ke S."/>
            <person name="Chen Y.-Y."/>
            <person name="Wu W.-L."/>
            <person name="Hsu J.-L."/>
            <person name="Lin Y.-F."/>
            <person name="Huang M.-D."/>
            <person name="Li C.-Y."/>
            <person name="Huang L."/>
            <person name="Wang Z.-W."/>
            <person name="Zhao X."/>
            <person name="Zhong W.-Y."/>
            <person name="Peng D.-H."/>
            <person name="Ahmad S."/>
            <person name="Lan S."/>
            <person name="Zhang J.-S."/>
            <person name="Tsai W.-C."/>
            <person name="Van De Peer Y."/>
            <person name="Liu Z.-J."/>
        </authorList>
    </citation>
    <scope>NUCLEOTIDE SEQUENCE</scope>
    <source>
        <strain evidence="2">CP</strain>
        <tissue evidence="2">Leaves</tissue>
    </source>
</reference>
<comment type="caution">
    <text evidence="2">The sequence shown here is derived from an EMBL/GenBank/DDBJ whole genome shotgun (WGS) entry which is preliminary data.</text>
</comment>
<evidence type="ECO:0000313" key="2">
    <source>
        <dbReference type="EMBL" id="KAK1294739.1"/>
    </source>
</evidence>
<evidence type="ECO:0000313" key="3">
    <source>
        <dbReference type="Proteomes" id="UP001180020"/>
    </source>
</evidence>
<dbReference type="Proteomes" id="UP001180020">
    <property type="component" value="Unassembled WGS sequence"/>
</dbReference>
<dbReference type="PANTHER" id="PTHR33334">
    <property type="entry name" value="PROTEIN LNK1"/>
    <property type="match status" value="1"/>
</dbReference>
<feature type="region of interest" description="Disordered" evidence="1">
    <location>
        <begin position="151"/>
        <end position="192"/>
    </location>
</feature>
<dbReference type="GO" id="GO:0007623">
    <property type="term" value="P:circadian rhythm"/>
    <property type="evidence" value="ECO:0007669"/>
    <property type="project" value="InterPro"/>
</dbReference>
<organism evidence="2 3">
    <name type="scientific">Acorus calamus</name>
    <name type="common">Sweet flag</name>
    <dbReference type="NCBI Taxonomy" id="4465"/>
    <lineage>
        <taxon>Eukaryota</taxon>
        <taxon>Viridiplantae</taxon>
        <taxon>Streptophyta</taxon>
        <taxon>Embryophyta</taxon>
        <taxon>Tracheophyta</taxon>
        <taxon>Spermatophyta</taxon>
        <taxon>Magnoliopsida</taxon>
        <taxon>Liliopsida</taxon>
        <taxon>Acoraceae</taxon>
        <taxon>Acorus</taxon>
    </lineage>
</organism>
<dbReference type="PANTHER" id="PTHR33334:SF5">
    <property type="entry name" value="PROTEIN LNK2"/>
    <property type="match status" value="1"/>
</dbReference>
<evidence type="ECO:0000256" key="1">
    <source>
        <dbReference type="SAM" id="MobiDB-lite"/>
    </source>
</evidence>
<keyword evidence="3" id="KW-1185">Reference proteome</keyword>
<dbReference type="InterPro" id="IPR039928">
    <property type="entry name" value="LNK"/>
</dbReference>
<sequence length="492" mass="54219">MESGSHYAMNDDISGPPLQIDPWLDWLSLDGTLDDDGDSTATEMINGFTEKVSTLVSVTDNKGSSSLTELGTICPSERSQLNNNSELLAKEHDNEVRDSFLECDWASIGDLDDLDIILRSNDSMLESDMIVPADESISCMHSVAVSKGETAEKGYPTTVNQVDKSSGGKSEPNLEEKRDQRKSKAWRKVDDKRIEKSSQYRHGVCSQSNTQAQQFVAPGSTEATCGSESMRYMQNPNPYVFMGYSDACVTTIQSGAAQNQLHIASNNSLLDSSKNLPDVSPRPLIMTPQEKIEKLRRRQKMQAILAIQQLQQRFSYKTTCSDQSATQRSSQKNLTSDATVSDVEVEESDKNSTREQYVPHNTSTLVDGSSLEEKTSHQIQDALAKKCKKRNSTSARSSTNMCSRDEDNVLANTDAIEDRIARMADAEAVTNPIDRTVAHLLFDKPSESCDKPAKDVAPESPDLSNPVSKHSRKSPSADTPEENGDMEVEPQL</sequence>
<reference evidence="2" key="1">
    <citation type="journal article" date="2023" name="Nat. Commun.">
        <title>Diploid and tetraploid genomes of Acorus and the evolution of monocots.</title>
        <authorList>
            <person name="Ma L."/>
            <person name="Liu K.W."/>
            <person name="Li Z."/>
            <person name="Hsiao Y.Y."/>
            <person name="Qi Y."/>
            <person name="Fu T."/>
            <person name="Tang G.D."/>
            <person name="Zhang D."/>
            <person name="Sun W.H."/>
            <person name="Liu D.K."/>
            <person name="Li Y."/>
            <person name="Chen G.Z."/>
            <person name="Liu X.D."/>
            <person name="Liao X.Y."/>
            <person name="Jiang Y.T."/>
            <person name="Yu X."/>
            <person name="Hao Y."/>
            <person name="Huang J."/>
            <person name="Zhao X.W."/>
            <person name="Ke S."/>
            <person name="Chen Y.Y."/>
            <person name="Wu W.L."/>
            <person name="Hsu J.L."/>
            <person name="Lin Y.F."/>
            <person name="Huang M.D."/>
            <person name="Li C.Y."/>
            <person name="Huang L."/>
            <person name="Wang Z.W."/>
            <person name="Zhao X."/>
            <person name="Zhong W.Y."/>
            <person name="Peng D.H."/>
            <person name="Ahmad S."/>
            <person name="Lan S."/>
            <person name="Zhang J.S."/>
            <person name="Tsai W.C."/>
            <person name="Van de Peer Y."/>
            <person name="Liu Z.J."/>
        </authorList>
    </citation>
    <scope>NUCLEOTIDE SEQUENCE</scope>
    <source>
        <strain evidence="2">CP</strain>
    </source>
</reference>
<protein>
    <submittedName>
        <fullName evidence="2">Uncharacterized protein</fullName>
    </submittedName>
</protein>
<feature type="compositionally biased region" description="Polar residues" evidence="1">
    <location>
        <begin position="157"/>
        <end position="168"/>
    </location>
</feature>
<feature type="region of interest" description="Disordered" evidence="1">
    <location>
        <begin position="445"/>
        <end position="492"/>
    </location>
</feature>
<dbReference type="GO" id="GO:0006355">
    <property type="term" value="P:regulation of DNA-templated transcription"/>
    <property type="evidence" value="ECO:0007669"/>
    <property type="project" value="InterPro"/>
</dbReference>
<feature type="compositionally biased region" description="Polar residues" evidence="1">
    <location>
        <begin position="322"/>
        <end position="339"/>
    </location>
</feature>
<feature type="compositionally biased region" description="Acidic residues" evidence="1">
    <location>
        <begin position="479"/>
        <end position="492"/>
    </location>
</feature>
<feature type="region of interest" description="Disordered" evidence="1">
    <location>
        <begin position="322"/>
        <end position="355"/>
    </location>
</feature>